<comment type="caution">
    <text evidence="1">The sequence shown here is derived from an EMBL/GenBank/DDBJ whole genome shotgun (WGS) entry which is preliminary data.</text>
</comment>
<dbReference type="AlphaFoldDB" id="A0A7W6YAU7"/>
<dbReference type="EMBL" id="JACIHU010000008">
    <property type="protein sequence ID" value="MBB4481242.1"/>
    <property type="molecule type" value="Genomic_DNA"/>
</dbReference>
<dbReference type="Proteomes" id="UP000557344">
    <property type="component" value="Unassembled WGS sequence"/>
</dbReference>
<name>A0A7W6YAU7_RHIET</name>
<proteinExistence type="predicted"/>
<evidence type="ECO:0000313" key="2">
    <source>
        <dbReference type="Proteomes" id="UP000557344"/>
    </source>
</evidence>
<accession>A0A7W6YAU7</accession>
<organism evidence="1 2">
    <name type="scientific">Rhizobium etli</name>
    <dbReference type="NCBI Taxonomy" id="29449"/>
    <lineage>
        <taxon>Bacteria</taxon>
        <taxon>Pseudomonadati</taxon>
        <taxon>Pseudomonadota</taxon>
        <taxon>Alphaproteobacteria</taxon>
        <taxon>Hyphomicrobiales</taxon>
        <taxon>Rhizobiaceae</taxon>
        <taxon>Rhizobium/Agrobacterium group</taxon>
        <taxon>Rhizobium</taxon>
    </lineage>
</organism>
<protein>
    <submittedName>
        <fullName evidence="1">Uncharacterized protein</fullName>
    </submittedName>
</protein>
<reference evidence="1 2" key="1">
    <citation type="submission" date="2020-08" db="EMBL/GenBank/DDBJ databases">
        <title>Genomic Encyclopedia of Type Strains, Phase IV (KMG-V): Genome sequencing to study the core and pangenomes of soil and plant-associated prokaryotes.</title>
        <authorList>
            <person name="Whitman W."/>
        </authorList>
    </citation>
    <scope>NUCLEOTIDE SEQUENCE [LARGE SCALE GENOMIC DNA]</scope>
    <source>
        <strain evidence="1 2">SEMIA 471</strain>
    </source>
</reference>
<gene>
    <name evidence="1" type="ORF">GGE46_003838</name>
</gene>
<sequence length="39" mass="3910">MTIGSSVVAVSPVVALWAEAGDAAMPVRTIAVVANRVSL</sequence>
<evidence type="ECO:0000313" key="1">
    <source>
        <dbReference type="EMBL" id="MBB4481242.1"/>
    </source>
</evidence>